<dbReference type="PIRSF" id="PIRSF004930">
    <property type="entry name" value="Tln_factor_SUA5"/>
    <property type="match status" value="1"/>
</dbReference>
<dbReference type="eggNOG" id="COG0009">
    <property type="taxonomic scope" value="Bacteria"/>
</dbReference>
<evidence type="ECO:0000256" key="12">
    <source>
        <dbReference type="ARBA" id="ARBA00048366"/>
    </source>
</evidence>
<dbReference type="InterPro" id="IPR050156">
    <property type="entry name" value="TC-AMP_synthase_SUA5"/>
</dbReference>
<accession>D5ENH8</accession>
<dbReference type="EC" id="2.7.7.87" evidence="3 13"/>
<comment type="similarity">
    <text evidence="2 13">Belongs to the SUA5 family.</text>
</comment>
<evidence type="ECO:0000256" key="2">
    <source>
        <dbReference type="ARBA" id="ARBA00007663"/>
    </source>
</evidence>
<evidence type="ECO:0000259" key="16">
    <source>
        <dbReference type="PROSITE" id="PS51163"/>
    </source>
</evidence>
<feature type="binding site" evidence="14">
    <location>
        <position position="149"/>
    </location>
    <ligand>
        <name>ATP</name>
        <dbReference type="ChEBI" id="CHEBI:30616"/>
    </ligand>
</feature>
<keyword evidence="5 13" id="KW-0963">Cytoplasm</keyword>
<keyword evidence="18" id="KW-1185">Reference proteome</keyword>
<keyword evidence="6 13" id="KW-0808">Transferase</keyword>
<dbReference type="GO" id="GO:0003725">
    <property type="term" value="F:double-stranded RNA binding"/>
    <property type="evidence" value="ECO:0007669"/>
    <property type="project" value="UniProtKB-UniRule"/>
</dbReference>
<dbReference type="SUPFAM" id="SSF55821">
    <property type="entry name" value="YrdC/RibB"/>
    <property type="match status" value="1"/>
</dbReference>
<feature type="binding site" evidence="14">
    <location>
        <position position="66"/>
    </location>
    <ligand>
        <name>L-threonine</name>
        <dbReference type="ChEBI" id="CHEBI:57926"/>
    </ligand>
</feature>
<dbReference type="RefSeq" id="WP_013044176.1">
    <property type="nucleotide sequence ID" value="NC_014008.1"/>
</dbReference>
<feature type="binding site" evidence="14">
    <location>
        <position position="234"/>
    </location>
    <ligand>
        <name>ATP</name>
        <dbReference type="ChEBI" id="CHEBI:30616"/>
    </ligand>
</feature>
<dbReference type="KEGG" id="caa:Caka_2438"/>
<dbReference type="STRING" id="583355.Caka_2438"/>
<feature type="region of interest" description="Disordered" evidence="15">
    <location>
        <begin position="212"/>
        <end position="231"/>
    </location>
</feature>
<dbReference type="InterPro" id="IPR010923">
    <property type="entry name" value="T(6)A37_SUA5"/>
</dbReference>
<feature type="binding site" evidence="14">
    <location>
        <position position="57"/>
    </location>
    <ligand>
        <name>ATP</name>
        <dbReference type="ChEBI" id="CHEBI:30616"/>
    </ligand>
</feature>
<dbReference type="Proteomes" id="UP000000925">
    <property type="component" value="Chromosome"/>
</dbReference>
<dbReference type="InterPro" id="IPR006070">
    <property type="entry name" value="Sua5-like_dom"/>
</dbReference>
<dbReference type="Gene3D" id="3.40.50.11030">
    <property type="entry name" value="Threonylcarbamoyl-AMP synthase, C-terminal domain"/>
    <property type="match status" value="1"/>
</dbReference>
<dbReference type="GO" id="GO:0008033">
    <property type="term" value="P:tRNA processing"/>
    <property type="evidence" value="ECO:0007669"/>
    <property type="project" value="UniProtKB-KW"/>
</dbReference>
<dbReference type="PANTHER" id="PTHR17490:SF16">
    <property type="entry name" value="THREONYLCARBAMOYL-AMP SYNTHASE"/>
    <property type="match status" value="1"/>
</dbReference>
<evidence type="ECO:0000313" key="17">
    <source>
        <dbReference type="EMBL" id="ADE55454.1"/>
    </source>
</evidence>
<evidence type="ECO:0000256" key="7">
    <source>
        <dbReference type="ARBA" id="ARBA00022694"/>
    </source>
</evidence>
<dbReference type="PANTHER" id="PTHR17490">
    <property type="entry name" value="SUA5"/>
    <property type="match status" value="1"/>
</dbReference>
<evidence type="ECO:0000313" key="18">
    <source>
        <dbReference type="Proteomes" id="UP000000925"/>
    </source>
</evidence>
<dbReference type="InterPro" id="IPR005145">
    <property type="entry name" value="Sua5_C"/>
</dbReference>
<dbReference type="NCBIfam" id="TIGR00057">
    <property type="entry name" value="L-threonylcarbamoyladenylate synthase"/>
    <property type="match status" value="1"/>
</dbReference>
<evidence type="ECO:0000256" key="13">
    <source>
        <dbReference type="PIRNR" id="PIRNR004930"/>
    </source>
</evidence>
<evidence type="ECO:0000256" key="3">
    <source>
        <dbReference type="ARBA" id="ARBA00012584"/>
    </source>
</evidence>
<evidence type="ECO:0000256" key="6">
    <source>
        <dbReference type="ARBA" id="ARBA00022679"/>
    </source>
</evidence>
<keyword evidence="10 13" id="KW-0067">ATP-binding</keyword>
<protein>
    <recommendedName>
        <fullName evidence="4 13">Threonylcarbamoyl-AMP synthase</fullName>
        <shortName evidence="13">TC-AMP synthase</shortName>
        <ecNumber evidence="3 13">2.7.7.87</ecNumber>
    </recommendedName>
    <alternativeName>
        <fullName evidence="11 13">L-threonylcarbamoyladenylate synthase</fullName>
    </alternativeName>
</protein>
<feature type="binding site" evidence="14">
    <location>
        <position position="141"/>
    </location>
    <ligand>
        <name>ATP</name>
        <dbReference type="ChEBI" id="CHEBI:30616"/>
    </ligand>
</feature>
<dbReference type="GO" id="GO:0006450">
    <property type="term" value="P:regulation of translational fidelity"/>
    <property type="evidence" value="ECO:0007669"/>
    <property type="project" value="TreeGrafter"/>
</dbReference>
<feature type="binding site" evidence="14">
    <location>
        <position position="119"/>
    </location>
    <ligand>
        <name>L-threonine</name>
        <dbReference type="ChEBI" id="CHEBI:57926"/>
    </ligand>
</feature>
<gene>
    <name evidence="17" type="ordered locus">Caka_2438</name>
</gene>
<sequence>MRTNTICLEPTEQNIQHCAELLSAGELVAVPTETVYGLAGNALDEDSARKIFEVKGRPFIDPLISHFHSIEAATSHIEWSDSIQRAAKAFWPGALTIVANKQSTIPDIVTAGLPSAAIRVPGHPVFRKLLSKIDFPLAAPSANPFGYVSPTKAEHVERTLGTRLRAILDAGPCLHGVESTILDLRNESAPRILRQGPISSESISDAIGRTVSETTNASRDDSSQAAPGLLSQHYSPHTPVSLYAPNSLSAEQFPADCAVVFNCKPTAAHLHSNTFWFSQNGDTCEVAHNLFDLIQRLDQQNFSHLHIETCPDIGIGKAVNDRLKRAAAKRSQ</sequence>
<dbReference type="OrthoDB" id="9814580at2"/>
<keyword evidence="9 13" id="KW-0547">Nucleotide-binding</keyword>
<feature type="domain" description="YrdC-like" evidence="16">
    <location>
        <begin position="12"/>
        <end position="198"/>
    </location>
</feature>
<dbReference type="GO" id="GO:0000049">
    <property type="term" value="F:tRNA binding"/>
    <property type="evidence" value="ECO:0007669"/>
    <property type="project" value="TreeGrafter"/>
</dbReference>
<dbReference type="InterPro" id="IPR038385">
    <property type="entry name" value="Sua5/YwlC_C"/>
</dbReference>
<feature type="binding site" evidence="14">
    <location>
        <position position="34"/>
    </location>
    <ligand>
        <name>L-threonine</name>
        <dbReference type="ChEBI" id="CHEBI:57926"/>
    </ligand>
</feature>
<dbReference type="AlphaFoldDB" id="D5ENH8"/>
<name>D5ENH8_CORAD</name>
<evidence type="ECO:0000256" key="8">
    <source>
        <dbReference type="ARBA" id="ARBA00022695"/>
    </source>
</evidence>
<dbReference type="PROSITE" id="PS51163">
    <property type="entry name" value="YRDC"/>
    <property type="match status" value="1"/>
</dbReference>
<dbReference type="InterPro" id="IPR017945">
    <property type="entry name" value="DHBP_synth_RibB-like_a/b_dom"/>
</dbReference>
<evidence type="ECO:0000256" key="10">
    <source>
        <dbReference type="ARBA" id="ARBA00022840"/>
    </source>
</evidence>
<keyword evidence="8 13" id="KW-0548">Nucleotidyltransferase</keyword>
<comment type="function">
    <text evidence="13">Required for the formation of a threonylcarbamoyl group on adenosine at position 37 (t(6)A37) in tRNAs that read codons beginning with adenine.</text>
</comment>
<feature type="binding site" evidence="14">
    <location>
        <position position="194"/>
    </location>
    <ligand>
        <name>ATP</name>
        <dbReference type="ChEBI" id="CHEBI:30616"/>
    </ligand>
</feature>
<evidence type="ECO:0000256" key="4">
    <source>
        <dbReference type="ARBA" id="ARBA00015492"/>
    </source>
</evidence>
<organism evidence="17 18">
    <name type="scientific">Coraliomargarita akajimensis (strain DSM 45221 / IAM 15411 / JCM 23193 / KCTC 12865 / 04OKA010-24)</name>
    <dbReference type="NCBI Taxonomy" id="583355"/>
    <lineage>
        <taxon>Bacteria</taxon>
        <taxon>Pseudomonadati</taxon>
        <taxon>Verrucomicrobiota</taxon>
        <taxon>Opitutia</taxon>
        <taxon>Puniceicoccales</taxon>
        <taxon>Coraliomargaritaceae</taxon>
        <taxon>Coraliomargarita</taxon>
    </lineage>
</organism>
<evidence type="ECO:0000256" key="1">
    <source>
        <dbReference type="ARBA" id="ARBA00004496"/>
    </source>
</evidence>
<reference evidence="17 18" key="1">
    <citation type="journal article" date="2010" name="Stand. Genomic Sci.">
        <title>Complete genome sequence of Coraliomargarita akajimensis type strain (04OKA010-24).</title>
        <authorList>
            <person name="Mavromatis K."/>
            <person name="Abt B."/>
            <person name="Brambilla E."/>
            <person name="Lapidus A."/>
            <person name="Copeland A."/>
            <person name="Deshpande S."/>
            <person name="Nolan M."/>
            <person name="Lucas S."/>
            <person name="Tice H."/>
            <person name="Cheng J.F."/>
            <person name="Han C."/>
            <person name="Detter J.C."/>
            <person name="Woyke T."/>
            <person name="Goodwin L."/>
            <person name="Pitluck S."/>
            <person name="Held B."/>
            <person name="Brettin T."/>
            <person name="Tapia R."/>
            <person name="Ivanova N."/>
            <person name="Mikhailova N."/>
            <person name="Pati A."/>
            <person name="Liolios K."/>
            <person name="Chen A."/>
            <person name="Palaniappan K."/>
            <person name="Land M."/>
            <person name="Hauser L."/>
            <person name="Chang Y.J."/>
            <person name="Jeffries C.D."/>
            <person name="Rohde M."/>
            <person name="Goker M."/>
            <person name="Bristow J."/>
            <person name="Eisen J.A."/>
            <person name="Markowitz V."/>
            <person name="Hugenholtz P."/>
            <person name="Klenk H.P."/>
            <person name="Kyrpides N.C."/>
        </authorList>
    </citation>
    <scope>NUCLEOTIDE SEQUENCE [LARGE SCALE GENOMIC DNA]</scope>
    <source>
        <strain evidence="18">DSM 45221 / IAM 15411 / JCM 23193 / KCTC 12865</strain>
    </source>
</reference>
<dbReference type="Pfam" id="PF01300">
    <property type="entry name" value="Sua5_yciO_yrdC"/>
    <property type="match status" value="1"/>
</dbReference>
<keyword evidence="7 13" id="KW-0819">tRNA processing</keyword>
<dbReference type="EMBL" id="CP001998">
    <property type="protein sequence ID" value="ADE55454.1"/>
    <property type="molecule type" value="Genomic_DNA"/>
</dbReference>
<evidence type="ECO:0000256" key="9">
    <source>
        <dbReference type="ARBA" id="ARBA00022741"/>
    </source>
</evidence>
<dbReference type="GO" id="GO:0005524">
    <property type="term" value="F:ATP binding"/>
    <property type="evidence" value="ECO:0007669"/>
    <property type="project" value="UniProtKB-UniRule"/>
</dbReference>
<dbReference type="GO" id="GO:0061710">
    <property type="term" value="F:L-threonylcarbamoyladenylate synthase"/>
    <property type="evidence" value="ECO:0007669"/>
    <property type="project" value="UniProtKB-EC"/>
</dbReference>
<dbReference type="HOGENOM" id="CLU_031397_0_2_0"/>
<evidence type="ECO:0000256" key="5">
    <source>
        <dbReference type="ARBA" id="ARBA00022490"/>
    </source>
</evidence>
<feature type="binding site" evidence="14">
    <location>
        <position position="179"/>
    </location>
    <ligand>
        <name>L-threonine</name>
        <dbReference type="ChEBI" id="CHEBI:57926"/>
    </ligand>
</feature>
<feature type="binding site" evidence="14">
    <location>
        <position position="139"/>
    </location>
    <ligand>
        <name>L-threonine</name>
        <dbReference type="ChEBI" id="CHEBI:57926"/>
    </ligand>
</feature>
<comment type="subcellular location">
    <subcellularLocation>
        <location evidence="1 13">Cytoplasm</location>
    </subcellularLocation>
</comment>
<dbReference type="Gene3D" id="3.90.870.10">
    <property type="entry name" value="DHBP synthase"/>
    <property type="match status" value="1"/>
</dbReference>
<evidence type="ECO:0000256" key="11">
    <source>
        <dbReference type="ARBA" id="ARBA00029774"/>
    </source>
</evidence>
<evidence type="ECO:0000256" key="14">
    <source>
        <dbReference type="PIRSR" id="PIRSR004930-1"/>
    </source>
</evidence>
<proteinExistence type="inferred from homology"/>
<comment type="catalytic activity">
    <reaction evidence="12 13">
        <text>L-threonine + hydrogencarbonate + ATP = L-threonylcarbamoyladenylate + diphosphate + H2O</text>
        <dbReference type="Rhea" id="RHEA:36407"/>
        <dbReference type="ChEBI" id="CHEBI:15377"/>
        <dbReference type="ChEBI" id="CHEBI:17544"/>
        <dbReference type="ChEBI" id="CHEBI:30616"/>
        <dbReference type="ChEBI" id="CHEBI:33019"/>
        <dbReference type="ChEBI" id="CHEBI:57926"/>
        <dbReference type="ChEBI" id="CHEBI:73682"/>
        <dbReference type="EC" id="2.7.7.87"/>
    </reaction>
</comment>
<dbReference type="GO" id="GO:0005737">
    <property type="term" value="C:cytoplasm"/>
    <property type="evidence" value="ECO:0007669"/>
    <property type="project" value="UniProtKB-SubCell"/>
</dbReference>
<dbReference type="Pfam" id="PF03481">
    <property type="entry name" value="Sua5_C"/>
    <property type="match status" value="1"/>
</dbReference>
<evidence type="ECO:0000256" key="15">
    <source>
        <dbReference type="SAM" id="MobiDB-lite"/>
    </source>
</evidence>